<evidence type="ECO:0000256" key="1">
    <source>
        <dbReference type="ARBA" id="ARBA00022737"/>
    </source>
</evidence>
<feature type="non-terminal residue" evidence="4">
    <location>
        <position position="362"/>
    </location>
</feature>
<dbReference type="SUPFAM" id="SSF52540">
    <property type="entry name" value="P-loop containing nucleoside triphosphate hydrolases"/>
    <property type="match status" value="1"/>
</dbReference>
<dbReference type="AlphaFoldDB" id="A0A9W8IXI6"/>
<dbReference type="OrthoDB" id="3038309at2759"/>
<keyword evidence="1" id="KW-0677">Repeat</keyword>
<accession>A0A9W8IXI6</accession>
<sequence length="362" mass="40160">MQLQERSTTLSSVIHFHLIHSPSGQGKSAISQTLAERYNQKGILAATFFFDRSSPQRNNPSQFVATLATQLALYIPGLNSLIGDAVGHHPKILDTNLEQQLDKLIIEPFRDYLEQSQQATGADPEQANSWIILDGLDECIAMTPNRKEPTELESKNAQLQILELVHKLRSTGLPLSFLISSRPETSIMKHCKQFSNFIKVIDICAIDSHRQDVETVLRVGLRTVARERRRTRESGDIGEVDKERLTGEIGNMEMTRGNMFSATNVIQRIKHFDGDLEHELDRLLDSEKGLRPGPPPEPSAVSTNASPGFAGGHLSGATISGGVQLGCTNNNNSFHQTFQANSNPQFTYTFDFGGRQVRLRGD</sequence>
<dbReference type="PANTHER" id="PTHR10039:SF14">
    <property type="entry name" value="NACHT DOMAIN-CONTAINING PROTEIN"/>
    <property type="match status" value="1"/>
</dbReference>
<keyword evidence="5" id="KW-1185">Reference proteome</keyword>
<name>A0A9W8IXI6_9AGAR</name>
<comment type="caution">
    <text evidence="4">The sequence shown here is derived from an EMBL/GenBank/DDBJ whole genome shotgun (WGS) entry which is preliminary data.</text>
</comment>
<evidence type="ECO:0000313" key="4">
    <source>
        <dbReference type="EMBL" id="KAJ2924721.1"/>
    </source>
</evidence>
<feature type="domain" description="Nephrocystin 3-like N-terminal" evidence="3">
    <location>
        <begin position="15"/>
        <end position="182"/>
    </location>
</feature>
<proteinExistence type="predicted"/>
<evidence type="ECO:0000313" key="5">
    <source>
        <dbReference type="Proteomes" id="UP001140091"/>
    </source>
</evidence>
<organism evidence="4 5">
    <name type="scientific">Candolleomyces eurysporus</name>
    <dbReference type="NCBI Taxonomy" id="2828524"/>
    <lineage>
        <taxon>Eukaryota</taxon>
        <taxon>Fungi</taxon>
        <taxon>Dikarya</taxon>
        <taxon>Basidiomycota</taxon>
        <taxon>Agaricomycotina</taxon>
        <taxon>Agaricomycetes</taxon>
        <taxon>Agaricomycetidae</taxon>
        <taxon>Agaricales</taxon>
        <taxon>Agaricineae</taxon>
        <taxon>Psathyrellaceae</taxon>
        <taxon>Candolleomyces</taxon>
    </lineage>
</organism>
<dbReference type="Pfam" id="PF24883">
    <property type="entry name" value="NPHP3_N"/>
    <property type="match status" value="1"/>
</dbReference>
<evidence type="ECO:0000256" key="2">
    <source>
        <dbReference type="SAM" id="MobiDB-lite"/>
    </source>
</evidence>
<protein>
    <recommendedName>
        <fullName evidence="3">Nephrocystin 3-like N-terminal domain-containing protein</fullName>
    </recommendedName>
</protein>
<dbReference type="PANTHER" id="PTHR10039">
    <property type="entry name" value="AMELOGENIN"/>
    <property type="match status" value="1"/>
</dbReference>
<dbReference type="Proteomes" id="UP001140091">
    <property type="component" value="Unassembled WGS sequence"/>
</dbReference>
<dbReference type="InterPro" id="IPR056884">
    <property type="entry name" value="NPHP3-like_N"/>
</dbReference>
<dbReference type="EMBL" id="JANBPK010001208">
    <property type="protein sequence ID" value="KAJ2924721.1"/>
    <property type="molecule type" value="Genomic_DNA"/>
</dbReference>
<gene>
    <name evidence="4" type="ORF">H1R20_g12364</name>
</gene>
<dbReference type="InterPro" id="IPR027417">
    <property type="entry name" value="P-loop_NTPase"/>
</dbReference>
<reference evidence="4" key="1">
    <citation type="submission" date="2022-06" db="EMBL/GenBank/DDBJ databases">
        <title>Genome Sequence of Candolleomyces eurysporus.</title>
        <authorList>
            <person name="Buettner E."/>
        </authorList>
    </citation>
    <scope>NUCLEOTIDE SEQUENCE</scope>
    <source>
        <strain evidence="4">VTCC 930004</strain>
    </source>
</reference>
<evidence type="ECO:0000259" key="3">
    <source>
        <dbReference type="Pfam" id="PF24883"/>
    </source>
</evidence>
<feature type="region of interest" description="Disordered" evidence="2">
    <location>
        <begin position="286"/>
        <end position="313"/>
    </location>
</feature>